<evidence type="ECO:0000256" key="6">
    <source>
        <dbReference type="PROSITE-ProRule" id="PRU01362"/>
    </source>
</evidence>
<dbReference type="KEGG" id="nhl:Nhal_3405"/>
<feature type="binding site" evidence="6">
    <location>
        <begin position="18"/>
        <end position="20"/>
    </location>
    <ligand>
        <name>NAD(+)</name>
        <dbReference type="ChEBI" id="CHEBI:57540"/>
    </ligand>
</feature>
<dbReference type="GO" id="GO:0016757">
    <property type="term" value="F:glycosyltransferase activity"/>
    <property type="evidence" value="ECO:0007669"/>
    <property type="project" value="UniProtKB-UniRule"/>
</dbReference>
<dbReference type="PROSITE" id="PS52018">
    <property type="entry name" value="DART"/>
    <property type="match status" value="1"/>
</dbReference>
<comment type="caution">
    <text evidence="6">Lacks conserved residue(s) required for the propagation of feature annotation.</text>
</comment>
<keyword evidence="9" id="KW-1185">Reference proteome</keyword>
<evidence type="ECO:0000256" key="3">
    <source>
        <dbReference type="ARBA" id="ARBA00022679"/>
    </source>
</evidence>
<evidence type="ECO:0000256" key="2">
    <source>
        <dbReference type="ARBA" id="ARBA00022676"/>
    </source>
</evidence>
<reference evidence="9" key="1">
    <citation type="submission" date="2010-04" db="EMBL/GenBank/DDBJ databases">
        <title>Complete genome sequence of Nitrosococcus halophilus Nc4, a salt-adapted, aerobic obligate ammonia-oxidizing sulfur purple bacterium.</title>
        <authorList>
            <consortium name="US DOE Joint Genome Institute"/>
            <person name="Campbell M.A."/>
            <person name="Malfatti S.A."/>
            <person name="Chain P.S.G."/>
            <person name="Heidelberg J.F."/>
            <person name="Ward B.B."/>
            <person name="Klotz M.G."/>
        </authorList>
    </citation>
    <scope>NUCLEOTIDE SEQUENCE [LARGE SCALE GENOMIC DNA]</scope>
    <source>
        <strain evidence="9">Nc4</strain>
    </source>
</reference>
<organism evidence="8 9">
    <name type="scientific">Nitrosococcus halophilus (strain Nc4)</name>
    <dbReference type="NCBI Taxonomy" id="472759"/>
    <lineage>
        <taxon>Bacteria</taxon>
        <taxon>Pseudomonadati</taxon>
        <taxon>Pseudomonadota</taxon>
        <taxon>Gammaproteobacteria</taxon>
        <taxon>Chromatiales</taxon>
        <taxon>Chromatiaceae</taxon>
        <taxon>Nitrosococcus</taxon>
    </lineage>
</organism>
<dbReference type="HOGENOM" id="CLU_113641_0_0_6"/>
<sequence>MSTPITYNLNPVKGLIFRITHRDNILWILDHGLHCPNGTVFDHNFVPIGNPELIDRRHHREVPIPPGGVLGDYVPFYFTPYSPMMYNIKTGYGGVKKRRNDEIVVLVSSLHQVAKEQRKFVFTDRHAYLRAANFYNNINDLNLVDFKLLRSRDFSRDVEDPEKIERYQAEALVHQSLPVQALLGIVCYTKAVADEVQSVLRVRKITMRTLVKPSWYF</sequence>
<accession>D5C184</accession>
<dbReference type="STRING" id="472759.Nhal_3405"/>
<keyword evidence="2 6" id="KW-0328">Glycosyltransferase</keyword>
<dbReference type="OrthoDB" id="9813972at2"/>
<evidence type="ECO:0000256" key="1">
    <source>
        <dbReference type="ARBA" id="ARBA00022649"/>
    </source>
</evidence>
<feature type="domain" description="DarT" evidence="7">
    <location>
        <begin position="14"/>
        <end position="217"/>
    </location>
</feature>
<evidence type="ECO:0000313" key="8">
    <source>
        <dbReference type="EMBL" id="ADE16436.1"/>
    </source>
</evidence>
<keyword evidence="3 6" id="KW-0808">Transferase</keyword>
<dbReference type="GO" id="GO:0003677">
    <property type="term" value="F:DNA binding"/>
    <property type="evidence" value="ECO:0007669"/>
    <property type="project" value="UniProtKB-UniRule"/>
</dbReference>
<evidence type="ECO:0000259" key="7">
    <source>
        <dbReference type="PROSITE" id="PS52018"/>
    </source>
</evidence>
<protein>
    <recommendedName>
        <fullName evidence="7">DarT domain-containing protein</fullName>
    </recommendedName>
</protein>
<keyword evidence="1 6" id="KW-1277">Toxin-antitoxin system</keyword>
<evidence type="ECO:0000256" key="4">
    <source>
        <dbReference type="ARBA" id="ARBA00022695"/>
    </source>
</evidence>
<feature type="active site" description="Proton acceptor" evidence="6">
    <location>
        <position position="57"/>
    </location>
</feature>
<dbReference type="GO" id="GO:0016779">
    <property type="term" value="F:nucleotidyltransferase activity"/>
    <property type="evidence" value="ECO:0007669"/>
    <property type="project" value="UniProtKB-UniRule"/>
</dbReference>
<feature type="binding site" evidence="6">
    <location>
        <position position="57"/>
    </location>
    <ligand>
        <name>NAD(+)</name>
        <dbReference type="ChEBI" id="CHEBI:57540"/>
    </ligand>
</feature>
<dbReference type="Proteomes" id="UP000001844">
    <property type="component" value="Chromosome"/>
</dbReference>
<comment type="catalytic activity">
    <reaction evidence="6">
        <text>a thymidine in DNA + NAD(+) = an N-(ADP-alpha-D-ribosyl)-thymidine in DNA + nicotinamide + H(+)</text>
        <dbReference type="Rhea" id="RHEA:71651"/>
        <dbReference type="Rhea" id="RHEA-COMP:13556"/>
        <dbReference type="Rhea" id="RHEA-COMP:18051"/>
        <dbReference type="ChEBI" id="CHEBI:15378"/>
        <dbReference type="ChEBI" id="CHEBI:17154"/>
        <dbReference type="ChEBI" id="CHEBI:57540"/>
        <dbReference type="ChEBI" id="CHEBI:137386"/>
        <dbReference type="ChEBI" id="CHEBI:191199"/>
    </reaction>
</comment>
<keyword evidence="4 6" id="KW-0548">Nucleotidyltransferase</keyword>
<comment type="similarity">
    <text evidence="6">Belongs to the DarT ADP-ribosyltransferase family.</text>
</comment>
<dbReference type="InterPro" id="IPR029494">
    <property type="entry name" value="DarT"/>
</dbReference>
<dbReference type="RefSeq" id="WP_013034285.1">
    <property type="nucleotide sequence ID" value="NC_013960.1"/>
</dbReference>
<evidence type="ECO:0000256" key="5">
    <source>
        <dbReference type="ARBA" id="ARBA00023125"/>
    </source>
</evidence>
<dbReference type="eggNOG" id="COG4948">
    <property type="taxonomic scope" value="Bacteria"/>
</dbReference>
<dbReference type="EMBL" id="CP001798">
    <property type="protein sequence ID" value="ADE16436.1"/>
    <property type="molecule type" value="Genomic_DNA"/>
</dbReference>
<dbReference type="AlphaFoldDB" id="D5C184"/>
<feature type="active site" evidence="6">
    <location>
        <position position="170"/>
    </location>
</feature>
<name>D5C184_NITHN</name>
<evidence type="ECO:0000313" key="9">
    <source>
        <dbReference type="Proteomes" id="UP000001844"/>
    </source>
</evidence>
<gene>
    <name evidence="8" type="ordered locus">Nhal_3405</name>
</gene>
<proteinExistence type="inferred from homology"/>
<dbReference type="Pfam" id="PF14487">
    <property type="entry name" value="DarT"/>
    <property type="match status" value="1"/>
</dbReference>
<keyword evidence="5 6" id="KW-0238">DNA-binding</keyword>